<protein>
    <submittedName>
        <fullName evidence="2">Uncharacterized protein</fullName>
    </submittedName>
</protein>
<sequence>MKLVRCPLYLAEAMRVFSSAVALLALIRLTAAGQAPVDATVNQSVATVQRQYAVSFVGHPELFSGSEYVDYAKRYYESIRHQFFLTPEAKPGGVQYNGQYFANQQLTYDVVLDQVVLRLPASPLQLRLLNEKVEHFTIGGHYFVRYVADSVKGENIRTGYYEVLNEGRTQLLARRAKRKQENIAQRQITVKFLPAERLFLKKGGVFFLVKSKRAALKVLADKNKEVQQYLRDQKLGFKRAQFETSLRRLTDYYKGLPQ</sequence>
<comment type="caution">
    <text evidence="2">The sequence shown here is derived from an EMBL/GenBank/DDBJ whole genome shotgun (WGS) entry which is preliminary data.</text>
</comment>
<evidence type="ECO:0000313" key="3">
    <source>
        <dbReference type="Proteomes" id="UP000606003"/>
    </source>
</evidence>
<evidence type="ECO:0000313" key="2">
    <source>
        <dbReference type="EMBL" id="MBD2723455.1"/>
    </source>
</evidence>
<proteinExistence type="predicted"/>
<name>A0ABR8JWH5_9BACT</name>
<keyword evidence="3" id="KW-1185">Reference proteome</keyword>
<evidence type="ECO:0000256" key="1">
    <source>
        <dbReference type="SAM" id="SignalP"/>
    </source>
</evidence>
<reference evidence="2 3" key="1">
    <citation type="submission" date="2020-09" db="EMBL/GenBank/DDBJ databases">
        <authorList>
            <person name="Kim M.K."/>
        </authorList>
    </citation>
    <scope>NUCLEOTIDE SEQUENCE [LARGE SCALE GENOMIC DNA]</scope>
    <source>
        <strain evidence="2 3">BT189</strain>
    </source>
</reference>
<feature type="signal peptide" evidence="1">
    <location>
        <begin position="1"/>
        <end position="22"/>
    </location>
</feature>
<dbReference type="RefSeq" id="WP_190926177.1">
    <property type="nucleotide sequence ID" value="NZ_JACXAC010000005.1"/>
</dbReference>
<feature type="chain" id="PRO_5046697543" evidence="1">
    <location>
        <begin position="23"/>
        <end position="258"/>
    </location>
</feature>
<dbReference type="Proteomes" id="UP000606003">
    <property type="component" value="Unassembled WGS sequence"/>
</dbReference>
<gene>
    <name evidence="2" type="ORF">IC234_15095</name>
</gene>
<accession>A0ABR8JWH5</accession>
<organism evidence="2 3">
    <name type="scientific">Hymenobacter armeniacus</name>
    <dbReference type="NCBI Taxonomy" id="2771358"/>
    <lineage>
        <taxon>Bacteria</taxon>
        <taxon>Pseudomonadati</taxon>
        <taxon>Bacteroidota</taxon>
        <taxon>Cytophagia</taxon>
        <taxon>Cytophagales</taxon>
        <taxon>Hymenobacteraceae</taxon>
        <taxon>Hymenobacter</taxon>
    </lineage>
</organism>
<dbReference type="EMBL" id="JACXAC010000005">
    <property type="protein sequence ID" value="MBD2723455.1"/>
    <property type="molecule type" value="Genomic_DNA"/>
</dbReference>
<keyword evidence="1" id="KW-0732">Signal</keyword>